<comment type="similarity">
    <text evidence="6">Belongs to the HFCD (homooligomeric flavin containing Cys decarboxylase) superfamily.</text>
</comment>
<keyword evidence="4" id="KW-0456">Lyase</keyword>
<dbReference type="PANTHER" id="PTHR14359">
    <property type="entry name" value="HOMO-OLIGOMERIC FLAVIN CONTAINING CYS DECARBOXYLASE FAMILY"/>
    <property type="match status" value="1"/>
</dbReference>
<accession>A0AAE1X932</accession>
<evidence type="ECO:0000256" key="2">
    <source>
        <dbReference type="ARBA" id="ARBA00022604"/>
    </source>
</evidence>
<dbReference type="PANTHER" id="PTHR14359:SF6">
    <property type="entry name" value="PHOSPHOPANTOTHENOYLCYSTEINE DECARBOXYLASE"/>
    <property type="match status" value="1"/>
</dbReference>
<dbReference type="GO" id="GO:0071513">
    <property type="term" value="C:phosphopantothenoylcysteine decarboxylase complex"/>
    <property type="evidence" value="ECO:0007669"/>
    <property type="project" value="TreeGrafter"/>
</dbReference>
<evidence type="ECO:0000256" key="3">
    <source>
        <dbReference type="ARBA" id="ARBA00022643"/>
    </source>
</evidence>
<dbReference type="EMBL" id="JACGWL010000002">
    <property type="protein sequence ID" value="KAK4407559.1"/>
    <property type="molecule type" value="Genomic_DNA"/>
</dbReference>
<reference evidence="10" key="2">
    <citation type="journal article" date="2024" name="Plant">
        <title>Genomic evolution and insights into agronomic trait innovations of Sesamum species.</title>
        <authorList>
            <person name="Miao H."/>
            <person name="Wang L."/>
            <person name="Qu L."/>
            <person name="Liu H."/>
            <person name="Sun Y."/>
            <person name="Le M."/>
            <person name="Wang Q."/>
            <person name="Wei S."/>
            <person name="Zheng Y."/>
            <person name="Lin W."/>
            <person name="Duan Y."/>
            <person name="Cao H."/>
            <person name="Xiong S."/>
            <person name="Wang X."/>
            <person name="Wei L."/>
            <person name="Li C."/>
            <person name="Ma Q."/>
            <person name="Ju M."/>
            <person name="Zhao R."/>
            <person name="Li G."/>
            <person name="Mu C."/>
            <person name="Tian Q."/>
            <person name="Mei H."/>
            <person name="Zhang T."/>
            <person name="Gao T."/>
            <person name="Zhang H."/>
        </authorList>
    </citation>
    <scope>NUCLEOTIDE SEQUENCE</scope>
    <source>
        <strain evidence="10">K16</strain>
    </source>
</reference>
<dbReference type="GO" id="GO:0004633">
    <property type="term" value="F:phosphopantothenoylcysteine decarboxylase activity"/>
    <property type="evidence" value="ECO:0007669"/>
    <property type="project" value="UniProtKB-EC"/>
</dbReference>
<dbReference type="GO" id="GO:0015937">
    <property type="term" value="P:coenzyme A biosynthetic process"/>
    <property type="evidence" value="ECO:0007669"/>
    <property type="project" value="UniProtKB-KW"/>
</dbReference>
<dbReference type="Gene3D" id="3.40.50.1950">
    <property type="entry name" value="Flavin prenyltransferase-like"/>
    <property type="match status" value="1"/>
</dbReference>
<dbReference type="EC" id="4.1.1.36" evidence="8"/>
<dbReference type="GO" id="GO:0010181">
    <property type="term" value="F:FMN binding"/>
    <property type="evidence" value="ECO:0007669"/>
    <property type="project" value="TreeGrafter"/>
</dbReference>
<name>A0AAE1X932_9LAMI</name>
<reference evidence="10" key="1">
    <citation type="submission" date="2020-06" db="EMBL/GenBank/DDBJ databases">
        <authorList>
            <person name="Li T."/>
            <person name="Hu X."/>
            <person name="Zhang T."/>
            <person name="Song X."/>
            <person name="Zhang H."/>
            <person name="Dai N."/>
            <person name="Sheng W."/>
            <person name="Hou X."/>
            <person name="Wei L."/>
        </authorList>
    </citation>
    <scope>NUCLEOTIDE SEQUENCE</scope>
    <source>
        <strain evidence="10">K16</strain>
        <tissue evidence="10">Leaf</tissue>
    </source>
</reference>
<proteinExistence type="inferred from homology"/>
<dbReference type="InterPro" id="IPR036551">
    <property type="entry name" value="Flavin_trans-like"/>
</dbReference>
<comment type="cofactor">
    <cofactor evidence="1">
        <name>FMN</name>
        <dbReference type="ChEBI" id="CHEBI:58210"/>
    </cofactor>
</comment>
<keyword evidence="3" id="KW-0288">FMN</keyword>
<dbReference type="SUPFAM" id="SSF52507">
    <property type="entry name" value="Homo-oligomeric flavin-containing Cys decarboxylases, HFCD"/>
    <property type="match status" value="1"/>
</dbReference>
<comment type="pathway">
    <text evidence="7">Cofactor biosynthesis; coenzyme A biosynthesis; CoA from (R)-pantothenate: step 3/5.</text>
</comment>
<keyword evidence="11" id="KW-1185">Reference proteome</keyword>
<keyword evidence="5" id="KW-0173">Coenzyme A biosynthesis</keyword>
<keyword evidence="4" id="KW-0210">Decarboxylase</keyword>
<gene>
    <name evidence="10" type="ORF">Sango_0336900</name>
</gene>
<keyword evidence="3" id="KW-0285">Flavoprotein</keyword>
<organism evidence="10 11">
    <name type="scientific">Sesamum angolense</name>
    <dbReference type="NCBI Taxonomy" id="2727404"/>
    <lineage>
        <taxon>Eukaryota</taxon>
        <taxon>Viridiplantae</taxon>
        <taxon>Streptophyta</taxon>
        <taxon>Embryophyta</taxon>
        <taxon>Tracheophyta</taxon>
        <taxon>Spermatophyta</taxon>
        <taxon>Magnoliopsida</taxon>
        <taxon>eudicotyledons</taxon>
        <taxon>Gunneridae</taxon>
        <taxon>Pentapetalae</taxon>
        <taxon>asterids</taxon>
        <taxon>lamiids</taxon>
        <taxon>Lamiales</taxon>
        <taxon>Pedaliaceae</taxon>
        <taxon>Sesamum</taxon>
    </lineage>
</organism>
<evidence type="ECO:0000259" key="9">
    <source>
        <dbReference type="Pfam" id="PF02441"/>
    </source>
</evidence>
<evidence type="ECO:0000256" key="4">
    <source>
        <dbReference type="ARBA" id="ARBA00022793"/>
    </source>
</evidence>
<evidence type="ECO:0000256" key="5">
    <source>
        <dbReference type="ARBA" id="ARBA00022993"/>
    </source>
</evidence>
<protein>
    <recommendedName>
        <fullName evidence="8">phosphopantothenoylcysteine decarboxylase</fullName>
        <ecNumber evidence="8">4.1.1.36</ecNumber>
    </recommendedName>
</protein>
<comment type="caution">
    <text evidence="10">The sequence shown here is derived from an EMBL/GenBank/DDBJ whole genome shotgun (WGS) entry which is preliminary data.</text>
</comment>
<evidence type="ECO:0000256" key="1">
    <source>
        <dbReference type="ARBA" id="ARBA00001917"/>
    </source>
</evidence>
<keyword evidence="2" id="KW-0341">Growth regulation</keyword>
<dbReference type="Proteomes" id="UP001289374">
    <property type="component" value="Unassembled WGS sequence"/>
</dbReference>
<evidence type="ECO:0000313" key="11">
    <source>
        <dbReference type="Proteomes" id="UP001289374"/>
    </source>
</evidence>
<dbReference type="InterPro" id="IPR003382">
    <property type="entry name" value="Flavoprotein"/>
</dbReference>
<evidence type="ECO:0000256" key="7">
    <source>
        <dbReference type="ARBA" id="ARBA00060685"/>
    </source>
</evidence>
<sequence>MAHPEPENGDRAQVHDRNYSRKPRILLAATGSVPAVKFSLICRQFCEFAEVIAVATRAALHFIDIASFPNNVALFTDEDDWSNWQKEGDRVLHIELRRWAEIMVIAPLSANTLAKIAGGLSDNLLTSIVRAWDYSKPIFVAPSMNKYMWGNLFTQRHLKVIDDDLGISFIPPVADSKTSRNYGNGIMPDIPIIYTTIRIHVG</sequence>
<evidence type="ECO:0000313" key="10">
    <source>
        <dbReference type="EMBL" id="KAK4407559.1"/>
    </source>
</evidence>
<dbReference type="AlphaFoldDB" id="A0AAE1X932"/>
<evidence type="ECO:0000256" key="8">
    <source>
        <dbReference type="ARBA" id="ARBA00066422"/>
    </source>
</evidence>
<dbReference type="Pfam" id="PF02441">
    <property type="entry name" value="Flavoprotein"/>
    <property type="match status" value="1"/>
</dbReference>
<evidence type="ECO:0000256" key="6">
    <source>
        <dbReference type="ARBA" id="ARBA00038350"/>
    </source>
</evidence>
<feature type="domain" description="Flavoprotein" evidence="9">
    <location>
        <begin position="24"/>
        <end position="161"/>
    </location>
</feature>